<dbReference type="EC" id="2.7.11.1" evidence="1"/>
<keyword evidence="4 9" id="KW-0547">Nucleotide-binding</keyword>
<evidence type="ECO:0000256" key="9">
    <source>
        <dbReference type="PROSITE-ProRule" id="PRU10141"/>
    </source>
</evidence>
<dbReference type="OMA" id="KNRASIF"/>
<feature type="domain" description="Protein kinase" evidence="11">
    <location>
        <begin position="52"/>
        <end position="323"/>
    </location>
</feature>
<name>D2VHR3_NAEGR</name>
<dbReference type="InterPro" id="IPR000719">
    <property type="entry name" value="Prot_kinase_dom"/>
</dbReference>
<evidence type="ECO:0000256" key="6">
    <source>
        <dbReference type="ARBA" id="ARBA00022840"/>
    </source>
</evidence>
<dbReference type="STRING" id="5762.D2VHR3"/>
<dbReference type="VEuPathDB" id="AmoebaDB:NAEGRDRAFT_34142"/>
<evidence type="ECO:0000256" key="10">
    <source>
        <dbReference type="RuleBase" id="RU000304"/>
    </source>
</evidence>
<gene>
    <name evidence="12" type="ORF">NAEGRDRAFT_34142</name>
</gene>
<evidence type="ECO:0000256" key="8">
    <source>
        <dbReference type="ARBA" id="ARBA00048679"/>
    </source>
</evidence>
<evidence type="ECO:0000256" key="5">
    <source>
        <dbReference type="ARBA" id="ARBA00022777"/>
    </source>
</evidence>
<accession>D2VHR3</accession>
<proteinExistence type="inferred from homology"/>
<evidence type="ECO:0000256" key="1">
    <source>
        <dbReference type="ARBA" id="ARBA00012513"/>
    </source>
</evidence>
<dbReference type="InterPro" id="IPR017441">
    <property type="entry name" value="Protein_kinase_ATP_BS"/>
</dbReference>
<evidence type="ECO:0000259" key="11">
    <source>
        <dbReference type="PROSITE" id="PS50011"/>
    </source>
</evidence>
<sequence length="336" mass="37764">MEDAVEKVRHHAVSNLPTSALNFGEDLVEDSGVFSNLPVDVPKTIEINGETYKITKLLGEGGFSFVFIVKNIQTGVDYALKRLLIQDSSQSVQAKKEIDVMKKLNNHENVVKLIGVKEIQNNRTNEIYILMELADSEVVGMMEERLNQRSKFSEQEILNIFFDVCKGVAHMHSQNPPMIHRDLKVENILCTNGTYKICDFGSTTTRIYTLSSRAEKQEAEEDIQKNTTLAYRAPEMADLYSGDPITEKADVWALGCVLFKLCFFKGPFEDAESSISVINAKYKIPPSPVYSQPIIDLIKSMLVPAVKDRPSVFDITEKVGKLLGKEISMPRPTQRP</sequence>
<comment type="similarity">
    <text evidence="10">Belongs to the protein kinase superfamily.</text>
</comment>
<feature type="binding site" evidence="9">
    <location>
        <position position="81"/>
    </location>
    <ligand>
        <name>ATP</name>
        <dbReference type="ChEBI" id="CHEBI:30616"/>
    </ligand>
</feature>
<comment type="catalytic activity">
    <reaction evidence="7">
        <text>L-threonyl-[protein] + ATP = O-phospho-L-threonyl-[protein] + ADP + H(+)</text>
        <dbReference type="Rhea" id="RHEA:46608"/>
        <dbReference type="Rhea" id="RHEA-COMP:11060"/>
        <dbReference type="Rhea" id="RHEA-COMP:11605"/>
        <dbReference type="ChEBI" id="CHEBI:15378"/>
        <dbReference type="ChEBI" id="CHEBI:30013"/>
        <dbReference type="ChEBI" id="CHEBI:30616"/>
        <dbReference type="ChEBI" id="CHEBI:61977"/>
        <dbReference type="ChEBI" id="CHEBI:456216"/>
        <dbReference type="EC" id="2.7.11.1"/>
    </reaction>
</comment>
<comment type="catalytic activity">
    <reaction evidence="8">
        <text>L-seryl-[protein] + ATP = O-phospho-L-seryl-[protein] + ADP + H(+)</text>
        <dbReference type="Rhea" id="RHEA:17989"/>
        <dbReference type="Rhea" id="RHEA-COMP:9863"/>
        <dbReference type="Rhea" id="RHEA-COMP:11604"/>
        <dbReference type="ChEBI" id="CHEBI:15378"/>
        <dbReference type="ChEBI" id="CHEBI:29999"/>
        <dbReference type="ChEBI" id="CHEBI:30616"/>
        <dbReference type="ChEBI" id="CHEBI:83421"/>
        <dbReference type="ChEBI" id="CHEBI:456216"/>
        <dbReference type="EC" id="2.7.11.1"/>
    </reaction>
</comment>
<dbReference type="PANTHER" id="PTHR22967">
    <property type="entry name" value="SERINE/THREONINE PROTEIN KINASE"/>
    <property type="match status" value="1"/>
</dbReference>
<dbReference type="eggNOG" id="KOG1989">
    <property type="taxonomic scope" value="Eukaryota"/>
</dbReference>
<dbReference type="SMART" id="SM00220">
    <property type="entry name" value="S_TKc"/>
    <property type="match status" value="1"/>
</dbReference>
<keyword evidence="6 9" id="KW-0067">ATP-binding</keyword>
<dbReference type="GO" id="GO:0004674">
    <property type="term" value="F:protein serine/threonine kinase activity"/>
    <property type="evidence" value="ECO:0007669"/>
    <property type="project" value="UniProtKB-KW"/>
</dbReference>
<dbReference type="PANTHER" id="PTHR22967:SF57">
    <property type="entry name" value="AUXILIN, ISOFORM A-RELATED"/>
    <property type="match status" value="1"/>
</dbReference>
<dbReference type="Pfam" id="PF00069">
    <property type="entry name" value="Pkinase"/>
    <property type="match status" value="1"/>
</dbReference>
<keyword evidence="13" id="KW-1185">Reference proteome</keyword>
<dbReference type="PROSITE" id="PS00107">
    <property type="entry name" value="PROTEIN_KINASE_ATP"/>
    <property type="match status" value="1"/>
</dbReference>
<dbReference type="GO" id="GO:0005524">
    <property type="term" value="F:ATP binding"/>
    <property type="evidence" value="ECO:0007669"/>
    <property type="project" value="UniProtKB-UniRule"/>
</dbReference>
<dbReference type="AlphaFoldDB" id="D2VHR3"/>
<dbReference type="RefSeq" id="XP_002676462.1">
    <property type="nucleotide sequence ID" value="XM_002676416.1"/>
</dbReference>
<evidence type="ECO:0000313" key="13">
    <source>
        <dbReference type="Proteomes" id="UP000006671"/>
    </source>
</evidence>
<dbReference type="PROSITE" id="PS00108">
    <property type="entry name" value="PROTEIN_KINASE_ST"/>
    <property type="match status" value="1"/>
</dbReference>
<evidence type="ECO:0000256" key="4">
    <source>
        <dbReference type="ARBA" id="ARBA00022741"/>
    </source>
</evidence>
<evidence type="ECO:0000256" key="2">
    <source>
        <dbReference type="ARBA" id="ARBA00022527"/>
    </source>
</evidence>
<dbReference type="InterPro" id="IPR008271">
    <property type="entry name" value="Ser/Thr_kinase_AS"/>
</dbReference>
<dbReference type="GO" id="GO:0005737">
    <property type="term" value="C:cytoplasm"/>
    <property type="evidence" value="ECO:0007669"/>
    <property type="project" value="TreeGrafter"/>
</dbReference>
<keyword evidence="2 10" id="KW-0723">Serine/threonine-protein kinase</keyword>
<dbReference type="EMBL" id="GG738872">
    <property type="protein sequence ID" value="EFC43718.1"/>
    <property type="molecule type" value="Genomic_DNA"/>
</dbReference>
<dbReference type="InParanoid" id="D2VHR3"/>
<dbReference type="Proteomes" id="UP000006671">
    <property type="component" value="Unassembled WGS sequence"/>
</dbReference>
<keyword evidence="5" id="KW-0418">Kinase</keyword>
<dbReference type="OrthoDB" id="248923at2759"/>
<dbReference type="GeneID" id="8863345"/>
<evidence type="ECO:0000256" key="7">
    <source>
        <dbReference type="ARBA" id="ARBA00047899"/>
    </source>
</evidence>
<dbReference type="FunCoup" id="D2VHR3">
    <property type="interactions" value="336"/>
</dbReference>
<evidence type="ECO:0000256" key="3">
    <source>
        <dbReference type="ARBA" id="ARBA00022679"/>
    </source>
</evidence>
<dbReference type="InterPro" id="IPR011009">
    <property type="entry name" value="Kinase-like_dom_sf"/>
</dbReference>
<organism evidence="13">
    <name type="scientific">Naegleria gruberi</name>
    <name type="common">Amoeba</name>
    <dbReference type="NCBI Taxonomy" id="5762"/>
    <lineage>
        <taxon>Eukaryota</taxon>
        <taxon>Discoba</taxon>
        <taxon>Heterolobosea</taxon>
        <taxon>Tetramitia</taxon>
        <taxon>Eutetramitia</taxon>
        <taxon>Vahlkampfiidae</taxon>
        <taxon>Naegleria</taxon>
    </lineage>
</organism>
<protein>
    <recommendedName>
        <fullName evidence="1">non-specific serine/threonine protein kinase</fullName>
        <ecNumber evidence="1">2.7.11.1</ecNumber>
    </recommendedName>
</protein>
<dbReference type="KEGG" id="ngr:NAEGRDRAFT_34142"/>
<dbReference type="PROSITE" id="PS50011">
    <property type="entry name" value="PROTEIN_KINASE_DOM"/>
    <property type="match status" value="1"/>
</dbReference>
<feature type="non-terminal residue" evidence="12">
    <location>
        <position position="336"/>
    </location>
</feature>
<keyword evidence="3" id="KW-0808">Transferase</keyword>
<dbReference type="Gene3D" id="1.10.510.10">
    <property type="entry name" value="Transferase(Phosphotransferase) domain 1"/>
    <property type="match status" value="1"/>
</dbReference>
<reference evidence="12 13" key="1">
    <citation type="journal article" date="2010" name="Cell">
        <title>The genome of Naegleria gruberi illuminates early eukaryotic versatility.</title>
        <authorList>
            <person name="Fritz-Laylin L.K."/>
            <person name="Prochnik S.E."/>
            <person name="Ginger M.L."/>
            <person name="Dacks J.B."/>
            <person name="Carpenter M.L."/>
            <person name="Field M.C."/>
            <person name="Kuo A."/>
            <person name="Paredez A."/>
            <person name="Chapman J."/>
            <person name="Pham J."/>
            <person name="Shu S."/>
            <person name="Neupane R."/>
            <person name="Cipriano M."/>
            <person name="Mancuso J."/>
            <person name="Tu H."/>
            <person name="Salamov A."/>
            <person name="Lindquist E."/>
            <person name="Shapiro H."/>
            <person name="Lucas S."/>
            <person name="Grigoriev I.V."/>
            <person name="Cande W.Z."/>
            <person name="Fulton C."/>
            <person name="Rokhsar D.S."/>
            <person name="Dawson S.C."/>
        </authorList>
    </citation>
    <scope>NUCLEOTIDE SEQUENCE [LARGE SCALE GENOMIC DNA]</scope>
    <source>
        <strain evidence="12 13">NEG-M</strain>
    </source>
</reference>
<evidence type="ECO:0000313" key="12">
    <source>
        <dbReference type="EMBL" id="EFC43718.1"/>
    </source>
</evidence>
<dbReference type="SUPFAM" id="SSF56112">
    <property type="entry name" value="Protein kinase-like (PK-like)"/>
    <property type="match status" value="1"/>
</dbReference>